<accession>A0AAD5INS6</accession>
<sequence>MPMPMPGYRPPGPYGAAPFHGRSPHYMNQYPTMGFPGMIPSSQGYGSMMSPPPPPQYGPFQSRPPPRVDSVSYDAQKYMFRVTGNNNMDPMVLINKFAEWGKKAELYSFQTGQGIKNKIQDKKFDDLSSDFDDHHNIHDGCGGNFDVHAPMKHKDKNIIWVHPSLAEKNSPVSVSPPPPPPSSSPPPKESPVNNQSAKKCKGLFGRLFGKKEKVPRKINNKIGGAAANTKWHFPRTAMPMPMPMPGYRPPGPYGAAPFHGASPHYVNPYPTTGFPGMIPSPQGYGYGYGPMLSTPPPPPYGPFQSRPPSSMNPMIHYTGDYYYP</sequence>
<protein>
    <submittedName>
        <fullName evidence="2">Uncharacterized protein</fullName>
    </submittedName>
</protein>
<dbReference type="AlphaFoldDB" id="A0AAD5INS6"/>
<dbReference type="EMBL" id="JAJSOW010000104">
    <property type="protein sequence ID" value="KAI9169926.1"/>
    <property type="molecule type" value="Genomic_DNA"/>
</dbReference>
<feature type="compositionally biased region" description="Pro residues" evidence="1">
    <location>
        <begin position="50"/>
        <end position="67"/>
    </location>
</feature>
<reference evidence="2" key="2">
    <citation type="submission" date="2023-02" db="EMBL/GenBank/DDBJ databases">
        <authorList>
            <person name="Swenson N.G."/>
            <person name="Wegrzyn J.L."/>
            <person name="Mcevoy S.L."/>
        </authorList>
    </citation>
    <scope>NUCLEOTIDE SEQUENCE</scope>
    <source>
        <strain evidence="2">91603</strain>
        <tissue evidence="2">Leaf</tissue>
    </source>
</reference>
<keyword evidence="3" id="KW-1185">Reference proteome</keyword>
<evidence type="ECO:0000256" key="1">
    <source>
        <dbReference type="SAM" id="MobiDB-lite"/>
    </source>
</evidence>
<reference evidence="2" key="1">
    <citation type="journal article" date="2022" name="Plant J.">
        <title>Strategies of tolerance reflected in two North American maple genomes.</title>
        <authorList>
            <person name="McEvoy S.L."/>
            <person name="Sezen U.U."/>
            <person name="Trouern-Trend A."/>
            <person name="McMahon S.M."/>
            <person name="Schaberg P.G."/>
            <person name="Yang J."/>
            <person name="Wegrzyn J.L."/>
            <person name="Swenson N.G."/>
        </authorList>
    </citation>
    <scope>NUCLEOTIDE SEQUENCE</scope>
    <source>
        <strain evidence="2">91603</strain>
    </source>
</reference>
<gene>
    <name evidence="2" type="ORF">LWI28_019656</name>
</gene>
<comment type="caution">
    <text evidence="2">The sequence shown here is derived from an EMBL/GenBank/DDBJ whole genome shotgun (WGS) entry which is preliminary data.</text>
</comment>
<dbReference type="Proteomes" id="UP001064489">
    <property type="component" value="Chromosome 7"/>
</dbReference>
<feature type="compositionally biased region" description="Pro residues" evidence="1">
    <location>
        <begin position="174"/>
        <end position="189"/>
    </location>
</feature>
<proteinExistence type="predicted"/>
<organism evidence="2 3">
    <name type="scientific">Acer negundo</name>
    <name type="common">Box elder</name>
    <dbReference type="NCBI Taxonomy" id="4023"/>
    <lineage>
        <taxon>Eukaryota</taxon>
        <taxon>Viridiplantae</taxon>
        <taxon>Streptophyta</taxon>
        <taxon>Embryophyta</taxon>
        <taxon>Tracheophyta</taxon>
        <taxon>Spermatophyta</taxon>
        <taxon>Magnoliopsida</taxon>
        <taxon>eudicotyledons</taxon>
        <taxon>Gunneridae</taxon>
        <taxon>Pentapetalae</taxon>
        <taxon>rosids</taxon>
        <taxon>malvids</taxon>
        <taxon>Sapindales</taxon>
        <taxon>Sapindaceae</taxon>
        <taxon>Hippocastanoideae</taxon>
        <taxon>Acereae</taxon>
        <taxon>Acer</taxon>
    </lineage>
</organism>
<feature type="region of interest" description="Disordered" evidence="1">
    <location>
        <begin position="44"/>
        <end position="68"/>
    </location>
</feature>
<evidence type="ECO:0000313" key="3">
    <source>
        <dbReference type="Proteomes" id="UP001064489"/>
    </source>
</evidence>
<name>A0AAD5INS6_ACENE</name>
<feature type="region of interest" description="Disordered" evidence="1">
    <location>
        <begin position="168"/>
        <end position="196"/>
    </location>
</feature>
<evidence type="ECO:0000313" key="2">
    <source>
        <dbReference type="EMBL" id="KAI9169926.1"/>
    </source>
</evidence>